<dbReference type="OrthoDB" id="5850509at2759"/>
<evidence type="ECO:0000313" key="2">
    <source>
        <dbReference type="Proteomes" id="UP000270296"/>
    </source>
</evidence>
<accession>A0A183IDF7</accession>
<organism evidence="3">
    <name type="scientific">Soboliphyme baturini</name>
    <dbReference type="NCBI Taxonomy" id="241478"/>
    <lineage>
        <taxon>Eukaryota</taxon>
        <taxon>Metazoa</taxon>
        <taxon>Ecdysozoa</taxon>
        <taxon>Nematoda</taxon>
        <taxon>Enoplea</taxon>
        <taxon>Dorylaimia</taxon>
        <taxon>Dioctophymatida</taxon>
        <taxon>Dioctophymatoidea</taxon>
        <taxon>Soboliphymatidae</taxon>
        <taxon>Soboliphyme</taxon>
    </lineage>
</organism>
<evidence type="ECO:0000313" key="1">
    <source>
        <dbReference type="EMBL" id="VDO95037.1"/>
    </source>
</evidence>
<name>A0A183IDF7_9BILA</name>
<dbReference type="Proteomes" id="UP000270296">
    <property type="component" value="Unassembled WGS sequence"/>
</dbReference>
<sequence>MYDVGNSNPLGAEWTEKLGFFDQPFSKLQDEHAASRSRSVNFLNASNAEQFVRSRFPSICSNELGCCKRFKASLRLQPDFEPVFRPKRPVPYAAISTAEADALSCLISTRAEESSDEEAVMATIEAIEAEVQQVLSGMLPECSLSQQTKFANRLRLILFFSESSNRFSRNGLRPLITLVSNNFSTARIRCP</sequence>
<dbReference type="AlphaFoldDB" id="A0A183IDF7"/>
<dbReference type="WBParaSite" id="SBAD_0000172901-mRNA-1">
    <property type="protein sequence ID" value="SBAD_0000172901-mRNA-1"/>
    <property type="gene ID" value="SBAD_0000172901"/>
</dbReference>
<keyword evidence="2" id="KW-1185">Reference proteome</keyword>
<proteinExistence type="predicted"/>
<reference evidence="3" key="1">
    <citation type="submission" date="2016-06" db="UniProtKB">
        <authorList>
            <consortium name="WormBaseParasite"/>
        </authorList>
    </citation>
    <scope>IDENTIFICATION</scope>
</reference>
<protein>
    <submittedName>
        <fullName evidence="1 3">Uncharacterized protein</fullName>
    </submittedName>
</protein>
<evidence type="ECO:0000313" key="3">
    <source>
        <dbReference type="WBParaSite" id="SBAD_0000172901-mRNA-1"/>
    </source>
</evidence>
<dbReference type="EMBL" id="UZAM01006900">
    <property type="protein sequence ID" value="VDO95037.1"/>
    <property type="molecule type" value="Genomic_DNA"/>
</dbReference>
<reference evidence="1 2" key="2">
    <citation type="submission" date="2018-11" db="EMBL/GenBank/DDBJ databases">
        <authorList>
            <consortium name="Pathogen Informatics"/>
        </authorList>
    </citation>
    <scope>NUCLEOTIDE SEQUENCE [LARGE SCALE GENOMIC DNA]</scope>
</reference>
<gene>
    <name evidence="1" type="ORF">SBAD_LOCUS1651</name>
</gene>